<evidence type="ECO:0000256" key="1">
    <source>
        <dbReference type="ARBA" id="ARBA00022723"/>
    </source>
</evidence>
<dbReference type="InterPro" id="IPR024119">
    <property type="entry name" value="TF_DEAF-1"/>
</dbReference>
<keyword evidence="3" id="KW-0862">Zinc</keyword>
<dbReference type="PANTHER" id="PTHR10237">
    <property type="entry name" value="DEFORMED EPIDERMAL AUTOREGULATORY FACTOR 1 HOMOLOG SUPPRESSIN"/>
    <property type="match status" value="1"/>
</dbReference>
<sequence>MGRWGHRMFEADIDQDLMGDANHALEQKVKTKSTTVEQDQLDQFLENKINDQLRESVNNISDELFEDYRQKRDLFYGEYPTVVLGALMMGMGAKISPENITYLREAARNTHSSPGYQWPLGDIGFRDPGKAQFLAALDHYRNGEPRDFHGPSCFYCGRINKDLNPRSLMKCGRCKEAWYCDQECQRTNWKNHKLICRKDGEAPMSEGGFGILNV</sequence>
<evidence type="ECO:0000256" key="2">
    <source>
        <dbReference type="ARBA" id="ARBA00022771"/>
    </source>
</evidence>
<name>A0ABR0JNQ1_9EURO</name>
<dbReference type="Gene3D" id="6.10.140.2220">
    <property type="match status" value="1"/>
</dbReference>
<dbReference type="SUPFAM" id="SSF144232">
    <property type="entry name" value="HIT/MYND zinc finger-like"/>
    <property type="match status" value="1"/>
</dbReference>
<keyword evidence="7" id="KW-1185">Reference proteome</keyword>
<keyword evidence="2 4" id="KW-0863">Zinc-finger</keyword>
<proteinExistence type="predicted"/>
<reference evidence="6 7" key="1">
    <citation type="submission" date="2023-08" db="EMBL/GenBank/DDBJ databases">
        <title>Black Yeasts Isolated from many extreme environments.</title>
        <authorList>
            <person name="Coleine C."/>
            <person name="Stajich J.E."/>
            <person name="Selbmann L."/>
        </authorList>
    </citation>
    <scope>NUCLEOTIDE SEQUENCE [LARGE SCALE GENOMIC DNA]</scope>
    <source>
        <strain evidence="6 7">CCFEE 6328</strain>
    </source>
</reference>
<dbReference type="Pfam" id="PF01753">
    <property type="entry name" value="zf-MYND"/>
    <property type="match status" value="1"/>
</dbReference>
<gene>
    <name evidence="6" type="ORF">LTR69_001531</name>
</gene>
<evidence type="ECO:0000256" key="3">
    <source>
        <dbReference type="ARBA" id="ARBA00022833"/>
    </source>
</evidence>
<evidence type="ECO:0000313" key="6">
    <source>
        <dbReference type="EMBL" id="KAK5067542.1"/>
    </source>
</evidence>
<evidence type="ECO:0000259" key="5">
    <source>
        <dbReference type="PROSITE" id="PS50865"/>
    </source>
</evidence>
<comment type="caution">
    <text evidence="6">The sequence shown here is derived from an EMBL/GenBank/DDBJ whole genome shotgun (WGS) entry which is preliminary data.</text>
</comment>
<dbReference type="PROSITE" id="PS50865">
    <property type="entry name" value="ZF_MYND_2"/>
    <property type="match status" value="1"/>
</dbReference>
<accession>A0ABR0JNQ1</accession>
<evidence type="ECO:0000256" key="4">
    <source>
        <dbReference type="PROSITE-ProRule" id="PRU00134"/>
    </source>
</evidence>
<dbReference type="InterPro" id="IPR002893">
    <property type="entry name" value="Znf_MYND"/>
</dbReference>
<dbReference type="EMBL" id="JAVRRF010000002">
    <property type="protein sequence ID" value="KAK5067542.1"/>
    <property type="molecule type" value="Genomic_DNA"/>
</dbReference>
<evidence type="ECO:0000313" key="7">
    <source>
        <dbReference type="Proteomes" id="UP001345691"/>
    </source>
</evidence>
<dbReference type="PANTHER" id="PTHR10237:SF14">
    <property type="entry name" value="MYND-TYPE DOMAIN-CONTAINING PROTEIN"/>
    <property type="match status" value="1"/>
</dbReference>
<protein>
    <recommendedName>
        <fullName evidence="5">MYND-type domain-containing protein</fullName>
    </recommendedName>
</protein>
<keyword evidence="1" id="KW-0479">Metal-binding</keyword>
<organism evidence="6 7">
    <name type="scientific">Exophiala sideris</name>
    <dbReference type="NCBI Taxonomy" id="1016849"/>
    <lineage>
        <taxon>Eukaryota</taxon>
        <taxon>Fungi</taxon>
        <taxon>Dikarya</taxon>
        <taxon>Ascomycota</taxon>
        <taxon>Pezizomycotina</taxon>
        <taxon>Eurotiomycetes</taxon>
        <taxon>Chaetothyriomycetidae</taxon>
        <taxon>Chaetothyriales</taxon>
        <taxon>Herpotrichiellaceae</taxon>
        <taxon>Exophiala</taxon>
    </lineage>
</organism>
<feature type="domain" description="MYND-type" evidence="5">
    <location>
        <begin position="153"/>
        <end position="196"/>
    </location>
</feature>
<dbReference type="Proteomes" id="UP001345691">
    <property type="component" value="Unassembled WGS sequence"/>
</dbReference>